<gene>
    <name evidence="6" type="ORF">SAMN05660964_03552</name>
</gene>
<name>A0A1H4GKJ5_9GAMM</name>
<accession>A0A1H4GKJ5</accession>
<dbReference type="EMBL" id="FNQP01000035">
    <property type="protein sequence ID" value="SEB10159.1"/>
    <property type="molecule type" value="Genomic_DNA"/>
</dbReference>
<keyword evidence="3" id="KW-0804">Transcription</keyword>
<feature type="domain" description="HTH tetR-type" evidence="5">
    <location>
        <begin position="5"/>
        <end position="65"/>
    </location>
</feature>
<reference evidence="6 7" key="1">
    <citation type="submission" date="2016-10" db="EMBL/GenBank/DDBJ databases">
        <authorList>
            <person name="de Groot N.N."/>
        </authorList>
    </citation>
    <scope>NUCLEOTIDE SEQUENCE [LARGE SCALE GENOMIC DNA]</scope>
    <source>
        <strain evidence="6 7">DSM 21228</strain>
    </source>
</reference>
<evidence type="ECO:0000256" key="1">
    <source>
        <dbReference type="ARBA" id="ARBA00023015"/>
    </source>
</evidence>
<organism evidence="6 7">
    <name type="scientific">Thiothrix caldifontis</name>
    <dbReference type="NCBI Taxonomy" id="525918"/>
    <lineage>
        <taxon>Bacteria</taxon>
        <taxon>Pseudomonadati</taxon>
        <taxon>Pseudomonadota</taxon>
        <taxon>Gammaproteobacteria</taxon>
        <taxon>Thiotrichales</taxon>
        <taxon>Thiotrichaceae</taxon>
        <taxon>Thiothrix</taxon>
    </lineage>
</organism>
<dbReference type="InterPro" id="IPR036271">
    <property type="entry name" value="Tet_transcr_reg_TetR-rel_C_sf"/>
</dbReference>
<evidence type="ECO:0000313" key="7">
    <source>
        <dbReference type="Proteomes" id="UP000199397"/>
    </source>
</evidence>
<dbReference type="PANTHER" id="PTHR47506">
    <property type="entry name" value="TRANSCRIPTIONAL REGULATORY PROTEIN"/>
    <property type="match status" value="1"/>
</dbReference>
<dbReference type="Gene3D" id="1.10.357.10">
    <property type="entry name" value="Tetracycline Repressor, domain 2"/>
    <property type="match status" value="1"/>
</dbReference>
<keyword evidence="1" id="KW-0805">Transcription regulation</keyword>
<dbReference type="InterPro" id="IPR009057">
    <property type="entry name" value="Homeodomain-like_sf"/>
</dbReference>
<evidence type="ECO:0000256" key="3">
    <source>
        <dbReference type="ARBA" id="ARBA00023163"/>
    </source>
</evidence>
<dbReference type="InterPro" id="IPR011075">
    <property type="entry name" value="TetR_C"/>
</dbReference>
<dbReference type="PANTHER" id="PTHR47506:SF6">
    <property type="entry name" value="HTH-TYPE TRANSCRIPTIONAL REPRESSOR NEMR"/>
    <property type="match status" value="1"/>
</dbReference>
<feature type="DNA-binding region" description="H-T-H motif" evidence="4">
    <location>
        <begin position="28"/>
        <end position="47"/>
    </location>
</feature>
<dbReference type="Proteomes" id="UP000199397">
    <property type="component" value="Unassembled WGS sequence"/>
</dbReference>
<dbReference type="GO" id="GO:0003677">
    <property type="term" value="F:DNA binding"/>
    <property type="evidence" value="ECO:0007669"/>
    <property type="project" value="UniProtKB-UniRule"/>
</dbReference>
<dbReference type="AlphaFoldDB" id="A0A1H4GKJ5"/>
<evidence type="ECO:0000256" key="2">
    <source>
        <dbReference type="ARBA" id="ARBA00023125"/>
    </source>
</evidence>
<dbReference type="RefSeq" id="WP_093070803.1">
    <property type="nucleotide sequence ID" value="NZ_FNQP01000035.1"/>
</dbReference>
<evidence type="ECO:0000256" key="4">
    <source>
        <dbReference type="PROSITE-ProRule" id="PRU00335"/>
    </source>
</evidence>
<dbReference type="PRINTS" id="PR00455">
    <property type="entry name" value="HTHTETR"/>
</dbReference>
<dbReference type="PROSITE" id="PS50977">
    <property type="entry name" value="HTH_TETR_2"/>
    <property type="match status" value="1"/>
</dbReference>
<keyword evidence="2 4" id="KW-0238">DNA-binding</keyword>
<dbReference type="Pfam" id="PF00440">
    <property type="entry name" value="TetR_N"/>
    <property type="match status" value="1"/>
</dbReference>
<dbReference type="SUPFAM" id="SSF46689">
    <property type="entry name" value="Homeodomain-like"/>
    <property type="match status" value="1"/>
</dbReference>
<evidence type="ECO:0000259" key="5">
    <source>
        <dbReference type="PROSITE" id="PS50977"/>
    </source>
</evidence>
<dbReference type="STRING" id="525918.SAMN05660964_03552"/>
<dbReference type="InterPro" id="IPR001647">
    <property type="entry name" value="HTH_TetR"/>
</dbReference>
<protein>
    <submittedName>
        <fullName evidence="6">Transcriptional regulator, TetR family</fullName>
    </submittedName>
</protein>
<dbReference type="Pfam" id="PF16925">
    <property type="entry name" value="TetR_C_13"/>
    <property type="match status" value="1"/>
</dbReference>
<dbReference type="OrthoDB" id="4541465at2"/>
<sequence>MKTSTDTRQRLLDSARELLYSRSYGNVGVKEICDVAGVQKGSFYHFFPSKQELTLAVLDEFFIISKQEIFSRSFRPEWSGLKQLNALLENIYLFQNSTKEQIGKTLGCPYGNMSSEMSTQDEVIRQRLNGLLQQMEMSLKTALEQAVHEGEIAPCDTAATAAAMFAFIEGLMLLAKTRNDPELIRELGVAMLTIRIGEPAAT</sequence>
<keyword evidence="7" id="KW-1185">Reference proteome</keyword>
<proteinExistence type="predicted"/>
<evidence type="ECO:0000313" key="6">
    <source>
        <dbReference type="EMBL" id="SEB10159.1"/>
    </source>
</evidence>
<dbReference type="SUPFAM" id="SSF48498">
    <property type="entry name" value="Tetracyclin repressor-like, C-terminal domain"/>
    <property type="match status" value="1"/>
</dbReference>